<reference evidence="10 11" key="1">
    <citation type="journal article" date="2017" name="Nature">
        <title>The Apostasia genome and the evolution of orchids.</title>
        <authorList>
            <person name="Zhang G.Q."/>
            <person name="Liu K.W."/>
            <person name="Li Z."/>
            <person name="Lohaus R."/>
            <person name="Hsiao Y.Y."/>
            <person name="Niu S.C."/>
            <person name="Wang J.Y."/>
            <person name="Lin Y.C."/>
            <person name="Xu Q."/>
            <person name="Chen L.J."/>
            <person name="Yoshida K."/>
            <person name="Fujiwara S."/>
            <person name="Wang Z.W."/>
            <person name="Zhang Y.Q."/>
            <person name="Mitsuda N."/>
            <person name="Wang M."/>
            <person name="Liu G.H."/>
            <person name="Pecoraro L."/>
            <person name="Huang H.X."/>
            <person name="Xiao X.J."/>
            <person name="Lin M."/>
            <person name="Wu X.Y."/>
            <person name="Wu W.L."/>
            <person name="Chen Y.Y."/>
            <person name="Chang S.B."/>
            <person name="Sakamoto S."/>
            <person name="Ohme-Takagi M."/>
            <person name="Yagi M."/>
            <person name="Zeng S.J."/>
            <person name="Shen C.Y."/>
            <person name="Yeh C.M."/>
            <person name="Luo Y.B."/>
            <person name="Tsai W.C."/>
            <person name="Van de Peer Y."/>
            <person name="Liu Z.J."/>
        </authorList>
    </citation>
    <scope>NUCLEOTIDE SEQUENCE [LARGE SCALE GENOMIC DNA]</scope>
    <source>
        <strain evidence="11">cv. Shenzhen</strain>
        <tissue evidence="10">Stem</tissue>
    </source>
</reference>
<keyword evidence="4 8" id="KW-1133">Transmembrane helix</keyword>
<evidence type="ECO:0000256" key="4">
    <source>
        <dbReference type="ARBA" id="ARBA00022989"/>
    </source>
</evidence>
<evidence type="ECO:0000256" key="6">
    <source>
        <dbReference type="RuleBase" id="RU003945"/>
    </source>
</evidence>
<dbReference type="GO" id="GO:0010027">
    <property type="term" value="P:thylakoid membrane organization"/>
    <property type="evidence" value="ECO:0007669"/>
    <property type="project" value="TreeGrafter"/>
</dbReference>
<comment type="subcellular location">
    <subcellularLocation>
        <location evidence="1 6">Membrane</location>
        <topology evidence="1 6">Multi-pass membrane protein</topology>
    </subcellularLocation>
</comment>
<keyword evidence="3 6" id="KW-0812">Transmembrane</keyword>
<keyword evidence="11" id="KW-1185">Reference proteome</keyword>
<sequence>MLQDGHPPLGWSDTLAYLVLPVLLVLSQYISAQVMQPPQVNHPSQKSSQVVTKLLPLMIGYFALSVPSGLSLYWLTNNILSTAQQIWFQKLGGAKSPVQQSGDDTTKGDTSNMQKFFSDLRRSAVVEKEKSKSSVGSKSDSAGLRRGERFKQIKEEEARRRKQREERRMELEKASAVNIENKKTEAEFTEKMDSEKSENCERSLYLSMQINGNAKRTSTNVEDGNSQNDVERTSHEPDGSSGFQTSVSDTTVNRNQDSERDEN</sequence>
<evidence type="ECO:0000256" key="7">
    <source>
        <dbReference type="SAM" id="MobiDB-lite"/>
    </source>
</evidence>
<organism evidence="10 11">
    <name type="scientific">Apostasia shenzhenica</name>
    <dbReference type="NCBI Taxonomy" id="1088818"/>
    <lineage>
        <taxon>Eukaryota</taxon>
        <taxon>Viridiplantae</taxon>
        <taxon>Streptophyta</taxon>
        <taxon>Embryophyta</taxon>
        <taxon>Tracheophyta</taxon>
        <taxon>Spermatophyta</taxon>
        <taxon>Magnoliopsida</taxon>
        <taxon>Liliopsida</taxon>
        <taxon>Asparagales</taxon>
        <taxon>Orchidaceae</taxon>
        <taxon>Apostasioideae</taxon>
        <taxon>Apostasia</taxon>
    </lineage>
</organism>
<proteinExistence type="inferred from homology"/>
<feature type="compositionally biased region" description="Basic and acidic residues" evidence="7">
    <location>
        <begin position="123"/>
        <end position="132"/>
    </location>
</feature>
<evidence type="ECO:0000256" key="8">
    <source>
        <dbReference type="SAM" id="Phobius"/>
    </source>
</evidence>
<gene>
    <name evidence="10" type="primary">ALB3L1</name>
    <name evidence="10" type="ORF">AXF42_Ash013341</name>
</gene>
<feature type="compositionally biased region" description="Low complexity" evidence="7">
    <location>
        <begin position="133"/>
        <end position="142"/>
    </location>
</feature>
<feature type="compositionally biased region" description="Basic and acidic residues" evidence="7">
    <location>
        <begin position="180"/>
        <end position="201"/>
    </location>
</feature>
<feature type="compositionally biased region" description="Basic and acidic residues" evidence="7">
    <location>
        <begin position="143"/>
        <end position="173"/>
    </location>
</feature>
<evidence type="ECO:0000259" key="9">
    <source>
        <dbReference type="Pfam" id="PF02096"/>
    </source>
</evidence>
<dbReference type="PANTHER" id="PTHR12428:SF14">
    <property type="entry name" value="ALBINO3-LIKE PROTEIN 1, CHLOROPLASTIC"/>
    <property type="match status" value="1"/>
</dbReference>
<dbReference type="GO" id="GO:0009535">
    <property type="term" value="C:chloroplast thylakoid membrane"/>
    <property type="evidence" value="ECO:0007669"/>
    <property type="project" value="TreeGrafter"/>
</dbReference>
<evidence type="ECO:0000256" key="1">
    <source>
        <dbReference type="ARBA" id="ARBA00004141"/>
    </source>
</evidence>
<feature type="transmembrane region" description="Helical" evidence="8">
    <location>
        <begin position="54"/>
        <end position="75"/>
    </location>
</feature>
<keyword evidence="5 8" id="KW-0472">Membrane</keyword>
<name>A0A2I0BBQ7_9ASPA</name>
<dbReference type="Proteomes" id="UP000236161">
    <property type="component" value="Unassembled WGS sequence"/>
</dbReference>
<feature type="transmembrane region" description="Helical" evidence="8">
    <location>
        <begin position="15"/>
        <end position="34"/>
    </location>
</feature>
<dbReference type="GO" id="GO:0032977">
    <property type="term" value="F:membrane insertase activity"/>
    <property type="evidence" value="ECO:0007669"/>
    <property type="project" value="InterPro"/>
</dbReference>
<dbReference type="AlphaFoldDB" id="A0A2I0BBQ7"/>
<dbReference type="InterPro" id="IPR028055">
    <property type="entry name" value="YidC/Oxa/ALB_C"/>
</dbReference>
<comment type="similarity">
    <text evidence="6">Belongs to the OXA1/ALB3/YidC family.</text>
</comment>
<feature type="region of interest" description="Disordered" evidence="7">
    <location>
        <begin position="123"/>
        <end position="263"/>
    </location>
</feature>
<feature type="compositionally biased region" description="Polar residues" evidence="7">
    <location>
        <begin position="206"/>
        <end position="228"/>
    </location>
</feature>
<dbReference type="GO" id="GO:0072598">
    <property type="term" value="P:protein localization to chloroplast"/>
    <property type="evidence" value="ECO:0007669"/>
    <property type="project" value="TreeGrafter"/>
</dbReference>
<dbReference type="Pfam" id="PF02096">
    <property type="entry name" value="60KD_IMP"/>
    <property type="match status" value="1"/>
</dbReference>
<evidence type="ECO:0000256" key="2">
    <source>
        <dbReference type="ARBA" id="ARBA00010583"/>
    </source>
</evidence>
<dbReference type="STRING" id="1088818.A0A2I0BBQ7"/>
<dbReference type="OrthoDB" id="2148490at2759"/>
<feature type="compositionally biased region" description="Polar residues" evidence="7">
    <location>
        <begin position="241"/>
        <end position="255"/>
    </location>
</feature>
<dbReference type="GO" id="GO:0051205">
    <property type="term" value="P:protein insertion into membrane"/>
    <property type="evidence" value="ECO:0007669"/>
    <property type="project" value="TreeGrafter"/>
</dbReference>
<evidence type="ECO:0000256" key="5">
    <source>
        <dbReference type="ARBA" id="ARBA00023136"/>
    </source>
</evidence>
<dbReference type="EMBL" id="KZ451896">
    <property type="protein sequence ID" value="PKA65220.1"/>
    <property type="molecule type" value="Genomic_DNA"/>
</dbReference>
<evidence type="ECO:0000313" key="10">
    <source>
        <dbReference type="EMBL" id="PKA65220.1"/>
    </source>
</evidence>
<feature type="compositionally biased region" description="Basic and acidic residues" evidence="7">
    <location>
        <begin position="229"/>
        <end position="238"/>
    </location>
</feature>
<dbReference type="InterPro" id="IPR001708">
    <property type="entry name" value="YidC/ALB3/OXA1/COX18"/>
</dbReference>
<accession>A0A2I0BBQ7</accession>
<dbReference type="PANTHER" id="PTHR12428">
    <property type="entry name" value="OXA1"/>
    <property type="match status" value="1"/>
</dbReference>
<evidence type="ECO:0000256" key="3">
    <source>
        <dbReference type="ARBA" id="ARBA00022692"/>
    </source>
</evidence>
<evidence type="ECO:0000313" key="11">
    <source>
        <dbReference type="Proteomes" id="UP000236161"/>
    </source>
</evidence>
<comment type="similarity">
    <text evidence="2">Belongs to the OXA1/ALB3/YidC (TC 2.A.9.2) family.</text>
</comment>
<feature type="domain" description="Membrane insertase YidC/Oxa/ALB C-terminal" evidence="9">
    <location>
        <begin position="11"/>
        <end position="90"/>
    </location>
</feature>
<protein>
    <submittedName>
        <fullName evidence="10">ALBINO3-like protein 1, chloroplastic</fullName>
    </submittedName>
</protein>